<accession>A0A3E2NBS2</accession>
<dbReference type="RefSeq" id="WP_117417435.1">
    <property type="nucleotide sequence ID" value="NZ_QOHO01000036.1"/>
</dbReference>
<reference evidence="1 2" key="1">
    <citation type="submission" date="2018-07" db="EMBL/GenBank/DDBJ databases">
        <title>New species, Clostridium PI-S10-A1B.</title>
        <authorList>
            <person name="Krishna G."/>
            <person name="Summeta K."/>
            <person name="Shikha S."/>
            <person name="Prabhu P.B."/>
            <person name="Suresh K."/>
        </authorList>
    </citation>
    <scope>NUCLEOTIDE SEQUENCE [LARGE SCALE GENOMIC DNA]</scope>
    <source>
        <strain evidence="1 2">PI-S10-A1B</strain>
    </source>
</reference>
<dbReference type="EMBL" id="QOHO01000036">
    <property type="protein sequence ID" value="RFZ78458.1"/>
    <property type="molecule type" value="Genomic_DNA"/>
</dbReference>
<dbReference type="InterPro" id="IPR008792">
    <property type="entry name" value="PQQD"/>
</dbReference>
<dbReference type="Gene3D" id="1.10.10.1150">
    <property type="entry name" value="Coenzyme PQQ synthesis protein D (PqqD)"/>
    <property type="match status" value="1"/>
</dbReference>
<dbReference type="Pfam" id="PF05402">
    <property type="entry name" value="PqqD"/>
    <property type="match status" value="1"/>
</dbReference>
<gene>
    <name evidence="1" type="ORF">DS742_13090</name>
</gene>
<dbReference type="InterPro" id="IPR041881">
    <property type="entry name" value="PqqD_sf"/>
</dbReference>
<protein>
    <submittedName>
        <fullName evidence="1">PqqD family protein</fullName>
    </submittedName>
</protein>
<dbReference type="AlphaFoldDB" id="A0A3E2NBS2"/>
<evidence type="ECO:0000313" key="2">
    <source>
        <dbReference type="Proteomes" id="UP000260680"/>
    </source>
</evidence>
<organism evidence="1 2">
    <name type="scientific">Lacrimispora amygdalina</name>
    <dbReference type="NCBI Taxonomy" id="253257"/>
    <lineage>
        <taxon>Bacteria</taxon>
        <taxon>Bacillati</taxon>
        <taxon>Bacillota</taxon>
        <taxon>Clostridia</taxon>
        <taxon>Lachnospirales</taxon>
        <taxon>Lachnospiraceae</taxon>
        <taxon>Lacrimispora</taxon>
    </lineage>
</organism>
<sequence>MSDRNKKSGNYLDRIPVRAEHILWTVEESGLVTLDVENRGIFHRFAQRFFHKPKISHIHLDPMGSFVWCLIDGSRDILNLSASVKERFGEEASPLYERLSKYFQVLHSYGFISFR</sequence>
<comment type="caution">
    <text evidence="1">The sequence shown here is derived from an EMBL/GenBank/DDBJ whole genome shotgun (WGS) entry which is preliminary data.</text>
</comment>
<dbReference type="OrthoDB" id="308521at2"/>
<evidence type="ECO:0000313" key="1">
    <source>
        <dbReference type="EMBL" id="RFZ78458.1"/>
    </source>
</evidence>
<name>A0A3E2NBS2_9FIRM</name>
<proteinExistence type="predicted"/>
<dbReference type="Proteomes" id="UP000260680">
    <property type="component" value="Unassembled WGS sequence"/>
</dbReference>